<organism evidence="1">
    <name type="scientific">Iconisemion striatum</name>
    <dbReference type="NCBI Taxonomy" id="60296"/>
    <lineage>
        <taxon>Eukaryota</taxon>
        <taxon>Metazoa</taxon>
        <taxon>Chordata</taxon>
        <taxon>Craniata</taxon>
        <taxon>Vertebrata</taxon>
        <taxon>Euteleostomi</taxon>
        <taxon>Actinopterygii</taxon>
        <taxon>Neopterygii</taxon>
        <taxon>Teleostei</taxon>
        <taxon>Neoteleostei</taxon>
        <taxon>Acanthomorphata</taxon>
        <taxon>Ovalentaria</taxon>
        <taxon>Atherinomorphae</taxon>
        <taxon>Cyprinodontiformes</taxon>
        <taxon>Nothobranchiidae</taxon>
        <taxon>Iconisemion</taxon>
    </lineage>
</organism>
<gene>
    <name evidence="1" type="primary">PTCH2</name>
</gene>
<reference evidence="1" key="1">
    <citation type="submission" date="2016-05" db="EMBL/GenBank/DDBJ databases">
        <authorList>
            <person name="Lavstsen T."/>
            <person name="Jespersen J.S."/>
        </authorList>
    </citation>
    <scope>NUCLEOTIDE SEQUENCE</scope>
    <source>
        <tissue evidence="1">Brain</tissue>
    </source>
</reference>
<sequence length="70" mass="8346">LLLLLLFWREGVTTDDCRGLLLLLFVCLEQRGQYEDHEGEGVCRKMLHLLFYSFLLHRHFKMFLSTSETL</sequence>
<reference evidence="1" key="2">
    <citation type="submission" date="2016-06" db="EMBL/GenBank/DDBJ databases">
        <title>The genome of a short-lived fish provides insights into sex chromosome evolution and the genetic control of aging.</title>
        <authorList>
            <person name="Reichwald K."/>
            <person name="Felder M."/>
            <person name="Petzold A."/>
            <person name="Koch P."/>
            <person name="Groth M."/>
            <person name="Platzer M."/>
        </authorList>
    </citation>
    <scope>NUCLEOTIDE SEQUENCE</scope>
    <source>
        <tissue evidence="1">Brain</tissue>
    </source>
</reference>
<dbReference type="EMBL" id="HADX01003529">
    <property type="protein sequence ID" value="SBP25761.1"/>
    <property type="molecule type" value="Transcribed_RNA"/>
</dbReference>
<name>A0A1A7Y656_9TELE</name>
<feature type="non-terminal residue" evidence="1">
    <location>
        <position position="1"/>
    </location>
</feature>
<accession>A0A1A7Y656</accession>
<dbReference type="AlphaFoldDB" id="A0A1A7Y656"/>
<evidence type="ECO:0000313" key="1">
    <source>
        <dbReference type="EMBL" id="SBP25761.1"/>
    </source>
</evidence>
<proteinExistence type="predicted"/>
<protein>
    <submittedName>
        <fullName evidence="1">Patched 2</fullName>
    </submittedName>
</protein>